<dbReference type="GO" id="GO:0005507">
    <property type="term" value="F:copper ion binding"/>
    <property type="evidence" value="ECO:0007669"/>
    <property type="project" value="TreeGrafter"/>
</dbReference>
<gene>
    <name evidence="2" type="ORF">MNBD_GAMMA13-43</name>
</gene>
<dbReference type="InterPro" id="IPR015867">
    <property type="entry name" value="N-reg_PII/ATP_PRibTrfase_C"/>
</dbReference>
<comment type="similarity">
    <text evidence="1">Belongs to the CutA family.</text>
</comment>
<dbReference type="Gene3D" id="3.30.70.120">
    <property type="match status" value="1"/>
</dbReference>
<dbReference type="Pfam" id="PF03091">
    <property type="entry name" value="CutA1"/>
    <property type="match status" value="1"/>
</dbReference>
<dbReference type="AlphaFoldDB" id="A0A3B0Y5X0"/>
<proteinExistence type="inferred from homology"/>
<organism evidence="2">
    <name type="scientific">hydrothermal vent metagenome</name>
    <dbReference type="NCBI Taxonomy" id="652676"/>
    <lineage>
        <taxon>unclassified sequences</taxon>
        <taxon>metagenomes</taxon>
        <taxon>ecological metagenomes</taxon>
    </lineage>
</organism>
<dbReference type="GO" id="GO:0010038">
    <property type="term" value="P:response to metal ion"/>
    <property type="evidence" value="ECO:0007669"/>
    <property type="project" value="InterPro"/>
</dbReference>
<dbReference type="SUPFAM" id="SSF54913">
    <property type="entry name" value="GlnB-like"/>
    <property type="match status" value="1"/>
</dbReference>
<dbReference type="InterPro" id="IPR004323">
    <property type="entry name" value="Ion_tolerance_CutA"/>
</dbReference>
<sequence>MKRPDDIQVIFCSVPDAGSGERIARYLVEHRLVACVNVIPGITSVYRWEGKVTADSEALLKIKATAGSYQAIETAIRSQHPYELPEIIAVPVSNGWSEYLDWIRIQHDEAL</sequence>
<name>A0A3B0Y5X0_9ZZZZ</name>
<reference evidence="2" key="1">
    <citation type="submission" date="2018-06" db="EMBL/GenBank/DDBJ databases">
        <authorList>
            <person name="Zhirakovskaya E."/>
        </authorList>
    </citation>
    <scope>NUCLEOTIDE SEQUENCE</scope>
</reference>
<dbReference type="EMBL" id="UOFK01000088">
    <property type="protein sequence ID" value="VAW76175.1"/>
    <property type="molecule type" value="Genomic_DNA"/>
</dbReference>
<accession>A0A3B0Y5X0</accession>
<evidence type="ECO:0000313" key="2">
    <source>
        <dbReference type="EMBL" id="VAW76175.1"/>
    </source>
</evidence>
<dbReference type="InterPro" id="IPR011322">
    <property type="entry name" value="N-reg_PII-like_a/b"/>
</dbReference>
<protein>
    <submittedName>
        <fullName evidence="2">Periplasmic divalent cation tolerance protein CutA</fullName>
    </submittedName>
</protein>
<dbReference type="PANTHER" id="PTHR23419">
    <property type="entry name" value="DIVALENT CATION TOLERANCE CUTA-RELATED"/>
    <property type="match status" value="1"/>
</dbReference>
<dbReference type="PANTHER" id="PTHR23419:SF8">
    <property type="entry name" value="FI09726P"/>
    <property type="match status" value="1"/>
</dbReference>
<evidence type="ECO:0000256" key="1">
    <source>
        <dbReference type="ARBA" id="ARBA00010169"/>
    </source>
</evidence>